<accession>A0A484FVM4</accession>
<evidence type="ECO:0000313" key="3">
    <source>
        <dbReference type="Proteomes" id="UP000014480"/>
    </source>
</evidence>
<reference evidence="3" key="2">
    <citation type="journal article" date="2019" name="Mol. Plant Microbe Interact.">
        <title>Genome sequence resources for four phytopathogenic fungi from the Colletotrichum orbiculare species complex.</title>
        <authorList>
            <person name="Gan P."/>
            <person name="Tsushima A."/>
            <person name="Narusaka M."/>
            <person name="Narusaka Y."/>
            <person name="Takano Y."/>
            <person name="Kubo Y."/>
            <person name="Shirasu K."/>
        </authorList>
    </citation>
    <scope>GENOME REANNOTATION</scope>
    <source>
        <strain evidence="3">104-T / ATCC 96160 / CBS 514.97 / LARS 414 / MAFF 240422</strain>
    </source>
</reference>
<feature type="transmembrane region" description="Helical" evidence="1">
    <location>
        <begin position="21"/>
        <end position="48"/>
    </location>
</feature>
<keyword evidence="1" id="KW-0472">Membrane</keyword>
<feature type="transmembrane region" description="Helical" evidence="1">
    <location>
        <begin position="78"/>
        <end position="96"/>
    </location>
</feature>
<sequence>MQRAVSTFMSKDLYSEASWMLPYLSYSVAVVWVHVSVLLPFSLLQLAFATDAGYETTLYSLSGWNVSILDYFFQEGNIYFILFNYPFVGFATILAGSAAESWWKRPVTTKGRVLRNIYFWLLCFALHGGYLTIMYFPNVLWAKFVWTGGATVCIVALYIFASFMNLRRRERRRGTRSSDVD</sequence>
<organism evidence="2 3">
    <name type="scientific">Colletotrichum orbiculare (strain 104-T / ATCC 96160 / CBS 514.97 / LARS 414 / MAFF 240422)</name>
    <name type="common">Cucumber anthracnose fungus</name>
    <name type="synonym">Colletotrichum lagenarium</name>
    <dbReference type="NCBI Taxonomy" id="1213857"/>
    <lineage>
        <taxon>Eukaryota</taxon>
        <taxon>Fungi</taxon>
        <taxon>Dikarya</taxon>
        <taxon>Ascomycota</taxon>
        <taxon>Pezizomycotina</taxon>
        <taxon>Sordariomycetes</taxon>
        <taxon>Hypocreomycetidae</taxon>
        <taxon>Glomerellales</taxon>
        <taxon>Glomerellaceae</taxon>
        <taxon>Colletotrichum</taxon>
        <taxon>Colletotrichum orbiculare species complex</taxon>
    </lineage>
</organism>
<gene>
    <name evidence="2" type="ORF">Cob_v005987</name>
</gene>
<feature type="transmembrane region" description="Helical" evidence="1">
    <location>
        <begin position="117"/>
        <end position="138"/>
    </location>
</feature>
<dbReference type="AlphaFoldDB" id="A0A484FVM4"/>
<comment type="caution">
    <text evidence="2">The sequence shown here is derived from an EMBL/GenBank/DDBJ whole genome shotgun (WGS) entry which is preliminary data.</text>
</comment>
<keyword evidence="1" id="KW-0812">Transmembrane</keyword>
<reference evidence="3" key="1">
    <citation type="journal article" date="2013" name="New Phytol.">
        <title>Comparative genomic and transcriptomic analyses reveal the hemibiotrophic stage shift of Colletotrichum fungi.</title>
        <authorList>
            <person name="Gan P."/>
            <person name="Ikeda K."/>
            <person name="Irieda H."/>
            <person name="Narusaka M."/>
            <person name="O'Connell R.J."/>
            <person name="Narusaka Y."/>
            <person name="Takano Y."/>
            <person name="Kubo Y."/>
            <person name="Shirasu K."/>
        </authorList>
    </citation>
    <scope>NUCLEOTIDE SEQUENCE [LARGE SCALE GENOMIC DNA]</scope>
    <source>
        <strain evidence="3">104-T / ATCC 96160 / CBS 514.97 / LARS 414 / MAFF 240422</strain>
    </source>
</reference>
<dbReference type="Proteomes" id="UP000014480">
    <property type="component" value="Unassembled WGS sequence"/>
</dbReference>
<evidence type="ECO:0000256" key="1">
    <source>
        <dbReference type="SAM" id="Phobius"/>
    </source>
</evidence>
<proteinExistence type="predicted"/>
<feature type="transmembrane region" description="Helical" evidence="1">
    <location>
        <begin position="144"/>
        <end position="166"/>
    </location>
</feature>
<name>A0A484FVM4_COLOR</name>
<protein>
    <submittedName>
        <fullName evidence="2">Uncharacterized protein</fullName>
    </submittedName>
</protein>
<keyword evidence="1" id="KW-1133">Transmembrane helix</keyword>
<keyword evidence="3" id="KW-1185">Reference proteome</keyword>
<dbReference type="EMBL" id="AMCV02000015">
    <property type="protein sequence ID" value="TDZ21107.1"/>
    <property type="molecule type" value="Genomic_DNA"/>
</dbReference>
<evidence type="ECO:0000313" key="2">
    <source>
        <dbReference type="EMBL" id="TDZ21107.1"/>
    </source>
</evidence>